<dbReference type="RefSeq" id="WP_184215306.1">
    <property type="nucleotide sequence ID" value="NZ_JACHIP010000002.1"/>
</dbReference>
<dbReference type="Proteomes" id="UP000540989">
    <property type="component" value="Unassembled WGS sequence"/>
</dbReference>
<dbReference type="GO" id="GO:0006152">
    <property type="term" value="P:purine nucleoside catabolic process"/>
    <property type="evidence" value="ECO:0007669"/>
    <property type="project" value="TreeGrafter"/>
</dbReference>
<accession>A0A7W8E309</accession>
<feature type="domain" description="Inosine/uridine-preferring nucleoside hydrolase" evidence="3">
    <location>
        <begin position="45"/>
        <end position="369"/>
    </location>
</feature>
<evidence type="ECO:0000256" key="2">
    <source>
        <dbReference type="ARBA" id="ARBA00023295"/>
    </source>
</evidence>
<keyword evidence="1 4" id="KW-0378">Hydrolase</keyword>
<dbReference type="Gene3D" id="3.90.245.10">
    <property type="entry name" value="Ribonucleoside hydrolase-like"/>
    <property type="match status" value="1"/>
</dbReference>
<dbReference type="InterPro" id="IPR036452">
    <property type="entry name" value="Ribo_hydro-like"/>
</dbReference>
<organism evidence="4 5">
    <name type="scientific">Granulicella aggregans</name>
    <dbReference type="NCBI Taxonomy" id="474949"/>
    <lineage>
        <taxon>Bacteria</taxon>
        <taxon>Pseudomonadati</taxon>
        <taxon>Acidobacteriota</taxon>
        <taxon>Terriglobia</taxon>
        <taxon>Terriglobales</taxon>
        <taxon>Acidobacteriaceae</taxon>
        <taxon>Granulicella</taxon>
    </lineage>
</organism>
<dbReference type="GO" id="GO:0005829">
    <property type="term" value="C:cytosol"/>
    <property type="evidence" value="ECO:0007669"/>
    <property type="project" value="TreeGrafter"/>
</dbReference>
<dbReference type="PANTHER" id="PTHR12304">
    <property type="entry name" value="INOSINE-URIDINE PREFERRING NUCLEOSIDE HYDROLASE"/>
    <property type="match status" value="1"/>
</dbReference>
<dbReference type="InterPro" id="IPR023186">
    <property type="entry name" value="IUNH"/>
</dbReference>
<evidence type="ECO:0000313" key="5">
    <source>
        <dbReference type="Proteomes" id="UP000540989"/>
    </source>
</evidence>
<name>A0A7W8E309_9BACT</name>
<keyword evidence="5" id="KW-1185">Reference proteome</keyword>
<dbReference type="GO" id="GO:0008477">
    <property type="term" value="F:purine nucleosidase activity"/>
    <property type="evidence" value="ECO:0007669"/>
    <property type="project" value="TreeGrafter"/>
</dbReference>
<evidence type="ECO:0000313" key="4">
    <source>
        <dbReference type="EMBL" id="MBB5056941.1"/>
    </source>
</evidence>
<dbReference type="AlphaFoldDB" id="A0A7W8E309"/>
<protein>
    <submittedName>
        <fullName evidence="4">Inosine-uridine nucleoside N-ribohydrolase</fullName>
    </submittedName>
</protein>
<proteinExistence type="predicted"/>
<keyword evidence="2" id="KW-0326">Glycosidase</keyword>
<dbReference type="PANTHER" id="PTHR12304:SF4">
    <property type="entry name" value="URIDINE NUCLEOSIDASE"/>
    <property type="match status" value="1"/>
</dbReference>
<gene>
    <name evidence="4" type="ORF">HDF16_001626</name>
</gene>
<dbReference type="SUPFAM" id="SSF53590">
    <property type="entry name" value="Nucleoside hydrolase"/>
    <property type="match status" value="1"/>
</dbReference>
<dbReference type="EMBL" id="JACHIP010000002">
    <property type="protein sequence ID" value="MBB5056941.1"/>
    <property type="molecule type" value="Genomic_DNA"/>
</dbReference>
<evidence type="ECO:0000259" key="3">
    <source>
        <dbReference type="Pfam" id="PF01156"/>
    </source>
</evidence>
<dbReference type="InterPro" id="IPR001910">
    <property type="entry name" value="Inosine/uridine_hydrolase_dom"/>
</dbReference>
<comment type="caution">
    <text evidence="4">The sequence shown here is derived from an EMBL/GenBank/DDBJ whole genome shotgun (WGS) entry which is preliminary data.</text>
</comment>
<dbReference type="Pfam" id="PF01156">
    <property type="entry name" value="IU_nuc_hydro"/>
    <property type="match status" value="1"/>
</dbReference>
<reference evidence="4 5" key="1">
    <citation type="submission" date="2020-08" db="EMBL/GenBank/DDBJ databases">
        <title>Genomic Encyclopedia of Type Strains, Phase IV (KMG-V): Genome sequencing to study the core and pangenomes of soil and plant-associated prokaryotes.</title>
        <authorList>
            <person name="Whitman W."/>
        </authorList>
    </citation>
    <scope>NUCLEOTIDE SEQUENCE [LARGE SCALE GENOMIC DNA]</scope>
    <source>
        <strain evidence="4 5">M8UP14</strain>
    </source>
</reference>
<sequence>MTLSTPVAQSSVLFRTASVVWQLGLAVLLLATSGTALAEGKRKVIIDDDGFGMMHIMLLKDPNVEVLGLTSVTGDLWEKQAVASALRGLEIIGRTDVPVAGGAVYPLVNSEALTDRWEALYGKLVWKGAWMKQWVEPTAQGLIGYHGPDDPINLPEGNPKIKASDELAANFLIRMVHKYPGEISIIAAGPMTNLALAQRLDPAFAGLAKELVYMGGSFNPQQMLNNKSASDFAREYMNSPRREFNIRFDPEAASIMSRSPWKKVTVVPADPATATQMTRSLLDRMASFAAPELAAHLRMQAAGFPLWDEIAAAVWIDPTLVRSSEVLFVDYNSQFGPSYGDTLSWRPGYEPGLGERKATVVRTIDPERLEALMVKLVSEGGKH</sequence>
<evidence type="ECO:0000256" key="1">
    <source>
        <dbReference type="ARBA" id="ARBA00022801"/>
    </source>
</evidence>